<dbReference type="Pfam" id="PF26335">
    <property type="entry name" value="ARB_00930_C"/>
    <property type="match status" value="1"/>
</dbReference>
<dbReference type="Proteomes" id="UP001287356">
    <property type="component" value="Unassembled WGS sequence"/>
</dbReference>
<accession>A0AAE0NIB8</accession>
<proteinExistence type="predicted"/>
<feature type="domain" description="Beta-lactamase-like ARB-00930-like C-terminal" evidence="3">
    <location>
        <begin position="444"/>
        <end position="589"/>
    </location>
</feature>
<dbReference type="PANTHER" id="PTHR22935:SF97">
    <property type="entry name" value="BETA-LACTAMASE-RELATED DOMAIN-CONTAINING PROTEIN"/>
    <property type="match status" value="1"/>
</dbReference>
<evidence type="ECO:0000259" key="3">
    <source>
        <dbReference type="Pfam" id="PF26335"/>
    </source>
</evidence>
<dbReference type="EMBL" id="JAULSN010000001">
    <property type="protein sequence ID" value="KAK3382067.1"/>
    <property type="molecule type" value="Genomic_DNA"/>
</dbReference>
<dbReference type="Pfam" id="PF00144">
    <property type="entry name" value="Beta-lactamase"/>
    <property type="match status" value="1"/>
</dbReference>
<evidence type="ECO:0000313" key="4">
    <source>
        <dbReference type="EMBL" id="KAK3382067.1"/>
    </source>
</evidence>
<feature type="signal peptide" evidence="1">
    <location>
        <begin position="1"/>
        <end position="22"/>
    </location>
</feature>
<dbReference type="InterPro" id="IPR001466">
    <property type="entry name" value="Beta-lactam-related"/>
</dbReference>
<dbReference type="InterPro" id="IPR012338">
    <property type="entry name" value="Beta-lactam/transpept-like"/>
</dbReference>
<dbReference type="PANTHER" id="PTHR22935">
    <property type="entry name" value="PENICILLIN-BINDING PROTEIN"/>
    <property type="match status" value="1"/>
</dbReference>
<organism evidence="4 5">
    <name type="scientific">Lasiosphaeria ovina</name>
    <dbReference type="NCBI Taxonomy" id="92902"/>
    <lineage>
        <taxon>Eukaryota</taxon>
        <taxon>Fungi</taxon>
        <taxon>Dikarya</taxon>
        <taxon>Ascomycota</taxon>
        <taxon>Pezizomycotina</taxon>
        <taxon>Sordariomycetes</taxon>
        <taxon>Sordariomycetidae</taxon>
        <taxon>Sordariales</taxon>
        <taxon>Lasiosphaeriaceae</taxon>
        <taxon>Lasiosphaeria</taxon>
    </lineage>
</organism>
<keyword evidence="5" id="KW-1185">Reference proteome</keyword>
<comment type="caution">
    <text evidence="4">The sequence shown here is derived from an EMBL/GenBank/DDBJ whole genome shotgun (WGS) entry which is preliminary data.</text>
</comment>
<sequence>MRNPTRRLLLLLAAVTARTALAAPNCPPLGPVFEKPRNFNSSAAIRSALANLTQALTARDQDNSAAVLANTTSYSIEVFSTSGDTPVVFSWHHTASALAASNSSAAGVKRVDSSTVYRLGSLTKVFAVYTWLAQDGDAKWNEPITKYVPELAAAAERAKAENDPVKNVPWQDVTIGALASQLSGAIRDYGLLGELSQQINQSTAVSLGLPPLNNSDPMLNPCGQWPLCNRTQFFDGLLQAYPSYAPFTTPAYTNTGFQILAYALESIKGKSFKSMMQDSILSPLGLNRTYYDSAPAEQGVIPGNVSDSTWYYQLGDESPAGNMYSSVGDLSVLGRSILGSSLLAPALSRRWLKPAALTSEPVAGVGYPWGIRRVILPLANGKRTVDAYNKAGRIGFYSSLINLLPDYDVGFSVLIAGPAIPGNSNFNLADLIGARLLPALEAAAREQANAKYAGDYRSASTNSSLRLTTQDDRPGLGIENWLSNGTDMQTTAVVLAAGYTGVQPSIRLYPTGLETVRADGSRSAAFKATFEDVGLPARNDMFSTDCGSWVTLTSVTYGTQSLDEFVFEIDKAGKVVSIESPALRVVMKKT</sequence>
<dbReference type="AlphaFoldDB" id="A0AAE0NIB8"/>
<keyword evidence="1" id="KW-0732">Signal</keyword>
<feature type="chain" id="PRO_5042189687" evidence="1">
    <location>
        <begin position="23"/>
        <end position="590"/>
    </location>
</feature>
<evidence type="ECO:0000313" key="5">
    <source>
        <dbReference type="Proteomes" id="UP001287356"/>
    </source>
</evidence>
<gene>
    <name evidence="4" type="ORF">B0T24DRAFT_685801</name>
</gene>
<feature type="domain" description="Beta-lactamase-related" evidence="2">
    <location>
        <begin position="103"/>
        <end position="417"/>
    </location>
</feature>
<reference evidence="4" key="1">
    <citation type="journal article" date="2023" name="Mol. Phylogenet. Evol.">
        <title>Genome-scale phylogeny and comparative genomics of the fungal order Sordariales.</title>
        <authorList>
            <person name="Hensen N."/>
            <person name="Bonometti L."/>
            <person name="Westerberg I."/>
            <person name="Brannstrom I.O."/>
            <person name="Guillou S."/>
            <person name="Cros-Aarteil S."/>
            <person name="Calhoun S."/>
            <person name="Haridas S."/>
            <person name="Kuo A."/>
            <person name="Mondo S."/>
            <person name="Pangilinan J."/>
            <person name="Riley R."/>
            <person name="LaButti K."/>
            <person name="Andreopoulos B."/>
            <person name="Lipzen A."/>
            <person name="Chen C."/>
            <person name="Yan M."/>
            <person name="Daum C."/>
            <person name="Ng V."/>
            <person name="Clum A."/>
            <person name="Steindorff A."/>
            <person name="Ohm R.A."/>
            <person name="Martin F."/>
            <person name="Silar P."/>
            <person name="Natvig D.O."/>
            <person name="Lalanne C."/>
            <person name="Gautier V."/>
            <person name="Ament-Velasquez S.L."/>
            <person name="Kruys A."/>
            <person name="Hutchinson M.I."/>
            <person name="Powell A.J."/>
            <person name="Barry K."/>
            <person name="Miller A.N."/>
            <person name="Grigoriev I.V."/>
            <person name="Debuchy R."/>
            <person name="Gladieux P."/>
            <person name="Hiltunen Thoren M."/>
            <person name="Johannesson H."/>
        </authorList>
    </citation>
    <scope>NUCLEOTIDE SEQUENCE</scope>
    <source>
        <strain evidence="4">CBS 958.72</strain>
    </source>
</reference>
<dbReference type="InterPro" id="IPR058664">
    <property type="entry name" value="ARB_00930-like_C"/>
</dbReference>
<name>A0AAE0NIB8_9PEZI</name>
<evidence type="ECO:0000256" key="1">
    <source>
        <dbReference type="SAM" id="SignalP"/>
    </source>
</evidence>
<dbReference type="InterPro" id="IPR051478">
    <property type="entry name" value="Beta-lactamase-like_AB/R"/>
</dbReference>
<reference evidence="4" key="2">
    <citation type="submission" date="2023-06" db="EMBL/GenBank/DDBJ databases">
        <authorList>
            <consortium name="Lawrence Berkeley National Laboratory"/>
            <person name="Haridas S."/>
            <person name="Hensen N."/>
            <person name="Bonometti L."/>
            <person name="Westerberg I."/>
            <person name="Brannstrom I.O."/>
            <person name="Guillou S."/>
            <person name="Cros-Aarteil S."/>
            <person name="Calhoun S."/>
            <person name="Kuo A."/>
            <person name="Mondo S."/>
            <person name="Pangilinan J."/>
            <person name="Riley R."/>
            <person name="Labutti K."/>
            <person name="Andreopoulos B."/>
            <person name="Lipzen A."/>
            <person name="Chen C."/>
            <person name="Yanf M."/>
            <person name="Daum C."/>
            <person name="Ng V."/>
            <person name="Clum A."/>
            <person name="Steindorff A."/>
            <person name="Ohm R."/>
            <person name="Martin F."/>
            <person name="Silar P."/>
            <person name="Natvig D."/>
            <person name="Lalanne C."/>
            <person name="Gautier V."/>
            <person name="Ament-Velasquez S.L."/>
            <person name="Kruys A."/>
            <person name="Hutchinson M.I."/>
            <person name="Powell A.J."/>
            <person name="Barry K."/>
            <person name="Miller A.N."/>
            <person name="Grigoriev I.V."/>
            <person name="Debuchy R."/>
            <person name="Gladieux P."/>
            <person name="Thoren M.H."/>
            <person name="Johannesson H."/>
        </authorList>
    </citation>
    <scope>NUCLEOTIDE SEQUENCE</scope>
    <source>
        <strain evidence="4">CBS 958.72</strain>
    </source>
</reference>
<protein>
    <submittedName>
        <fullName evidence="4">Beta-lactamase/transpeptidase-like protein</fullName>
    </submittedName>
</protein>
<dbReference type="SUPFAM" id="SSF56601">
    <property type="entry name" value="beta-lactamase/transpeptidase-like"/>
    <property type="match status" value="1"/>
</dbReference>
<dbReference type="Gene3D" id="3.40.710.10">
    <property type="entry name" value="DD-peptidase/beta-lactamase superfamily"/>
    <property type="match status" value="1"/>
</dbReference>
<evidence type="ECO:0000259" key="2">
    <source>
        <dbReference type="Pfam" id="PF00144"/>
    </source>
</evidence>